<evidence type="ECO:0000313" key="1">
    <source>
        <dbReference type="EMBL" id="VVE24316.1"/>
    </source>
</evidence>
<organism evidence="1 2">
    <name type="scientific">Pandoraea horticolens</name>
    <dbReference type="NCBI Taxonomy" id="2508298"/>
    <lineage>
        <taxon>Bacteria</taxon>
        <taxon>Pseudomonadati</taxon>
        <taxon>Pseudomonadota</taxon>
        <taxon>Betaproteobacteria</taxon>
        <taxon>Burkholderiales</taxon>
        <taxon>Burkholderiaceae</taxon>
        <taxon>Pandoraea</taxon>
    </lineage>
</organism>
<keyword evidence="2" id="KW-1185">Reference proteome</keyword>
<proteinExistence type="predicted"/>
<protein>
    <submittedName>
        <fullName evidence="1">Transporter</fullName>
    </submittedName>
</protein>
<dbReference type="EMBL" id="CABPSM010000009">
    <property type="protein sequence ID" value="VVE24316.1"/>
    <property type="molecule type" value="Genomic_DNA"/>
</dbReference>
<dbReference type="Proteomes" id="UP000343317">
    <property type="component" value="Unassembled WGS sequence"/>
</dbReference>
<gene>
    <name evidence="1" type="ORF">PHO31112_03298</name>
</gene>
<dbReference type="AlphaFoldDB" id="A0A5E4WMU2"/>
<reference evidence="1 2" key="1">
    <citation type="submission" date="2019-08" db="EMBL/GenBank/DDBJ databases">
        <authorList>
            <person name="Peeters C."/>
        </authorList>
    </citation>
    <scope>NUCLEOTIDE SEQUENCE [LARGE SCALE GENOMIC DNA]</scope>
    <source>
        <strain evidence="1 2">LMG 31112</strain>
    </source>
</reference>
<name>A0A5E4WMU2_9BURK</name>
<evidence type="ECO:0000313" key="2">
    <source>
        <dbReference type="Proteomes" id="UP000343317"/>
    </source>
</evidence>
<accession>A0A5E4WMU2</accession>
<sequence length="70" mass="7788">MRPGTVALVLAAATAHAVWNIASKYKRGNTFLFVWAYTCASALLCVPRQPENWTISWGQRQKSPPIANTR</sequence>